<dbReference type="CDD" id="cd11065">
    <property type="entry name" value="CYP64-like"/>
    <property type="match status" value="1"/>
</dbReference>
<dbReference type="EMBL" id="CAJMWZ010001804">
    <property type="protein sequence ID" value="CAE6442861.1"/>
    <property type="molecule type" value="Genomic_DNA"/>
</dbReference>
<comment type="similarity">
    <text evidence="3 10">Belongs to the cytochrome P450 family.</text>
</comment>
<dbReference type="GO" id="GO:0016705">
    <property type="term" value="F:oxidoreductase activity, acting on paired donors, with incorporation or reduction of molecular oxygen"/>
    <property type="evidence" value="ECO:0007669"/>
    <property type="project" value="InterPro"/>
</dbReference>
<dbReference type="InterPro" id="IPR017972">
    <property type="entry name" value="Cyt_P450_CS"/>
</dbReference>
<evidence type="ECO:0000256" key="5">
    <source>
        <dbReference type="ARBA" id="ARBA00022723"/>
    </source>
</evidence>
<evidence type="ECO:0000256" key="1">
    <source>
        <dbReference type="ARBA" id="ARBA00001971"/>
    </source>
</evidence>
<sequence>MSTRRTSLNVGLTSLALVILWRLIRRPKVRHPPSPTSFPFVGNLFSIPPDHEHIAFAKLGEQLKSDIVFLEIFGHKLLVLNSSKAALELLEKRSALYSDRPVLPMITEPELMNWSRNPSIIRYNDIWRHYRRIMNNWLNTREVIQFNDLQERQARLLLQRMLSATSHIQPFEHVKNEFFFVMGSLMLQLAYGYKPQGPQDRFMKELQLAFHNVLSAGMQTNFFVNIFPALLYIPDWFPGTSWKRTGREWGVQQDRAKTEPYEWLKAQVASGTHQPSLLGPLLQEHNLVSGLNPAERDKRLKEIGILLFGGGTETSATFLVNLVLAMVLNPCVQAQAQQELDTVLGQGVLPSISDKDRLPYIRNVVNEVLRLYPVLPLAVAHACFQDDTYRGYDIQKGTIILGNVWAIGRDPHLYEDPDIFNPDRYLDPTVPPPPVFGWGRRKCPGIHFAETSIFISAALILSVFTFSKRKESNGTEILPRVELERNSLAFELKPFDFEFKPRSDAHYQLVLGALGE</sequence>
<keyword evidence="4 9" id="KW-0349">Heme</keyword>
<feature type="transmembrane region" description="Helical" evidence="11">
    <location>
        <begin position="6"/>
        <end position="24"/>
    </location>
</feature>
<dbReference type="AlphaFoldDB" id="A0A8H3GB95"/>
<accession>A0A8H3GB95</accession>
<evidence type="ECO:0000256" key="9">
    <source>
        <dbReference type="PIRSR" id="PIRSR602401-1"/>
    </source>
</evidence>
<dbReference type="InterPro" id="IPR036396">
    <property type="entry name" value="Cyt_P450_sf"/>
</dbReference>
<evidence type="ECO:0000256" key="10">
    <source>
        <dbReference type="RuleBase" id="RU000461"/>
    </source>
</evidence>
<dbReference type="GO" id="GO:0004497">
    <property type="term" value="F:monooxygenase activity"/>
    <property type="evidence" value="ECO:0007669"/>
    <property type="project" value="UniProtKB-KW"/>
</dbReference>
<proteinExistence type="inferred from homology"/>
<dbReference type="Gene3D" id="1.10.630.10">
    <property type="entry name" value="Cytochrome P450"/>
    <property type="match status" value="1"/>
</dbReference>
<dbReference type="Proteomes" id="UP000663850">
    <property type="component" value="Unassembled WGS sequence"/>
</dbReference>
<evidence type="ECO:0000256" key="8">
    <source>
        <dbReference type="ARBA" id="ARBA00023033"/>
    </source>
</evidence>
<dbReference type="PROSITE" id="PS00086">
    <property type="entry name" value="CYTOCHROME_P450"/>
    <property type="match status" value="1"/>
</dbReference>
<comment type="cofactor">
    <cofactor evidence="1 9">
        <name>heme</name>
        <dbReference type="ChEBI" id="CHEBI:30413"/>
    </cofactor>
</comment>
<evidence type="ECO:0000256" key="6">
    <source>
        <dbReference type="ARBA" id="ARBA00023002"/>
    </source>
</evidence>
<evidence type="ECO:0000256" key="4">
    <source>
        <dbReference type="ARBA" id="ARBA00022617"/>
    </source>
</evidence>
<dbReference type="PRINTS" id="PR00463">
    <property type="entry name" value="EP450I"/>
</dbReference>
<evidence type="ECO:0000256" key="3">
    <source>
        <dbReference type="ARBA" id="ARBA00010617"/>
    </source>
</evidence>
<dbReference type="InterPro" id="IPR001128">
    <property type="entry name" value="Cyt_P450"/>
</dbReference>
<dbReference type="SUPFAM" id="SSF48264">
    <property type="entry name" value="Cytochrome P450"/>
    <property type="match status" value="1"/>
</dbReference>
<dbReference type="GO" id="GO:0020037">
    <property type="term" value="F:heme binding"/>
    <property type="evidence" value="ECO:0007669"/>
    <property type="project" value="InterPro"/>
</dbReference>
<comment type="caution">
    <text evidence="12">The sequence shown here is derived from an EMBL/GenBank/DDBJ whole genome shotgun (WGS) entry which is preliminary data.</text>
</comment>
<keyword evidence="6 10" id="KW-0560">Oxidoreductase</keyword>
<reference evidence="12" key="1">
    <citation type="submission" date="2021-01" db="EMBL/GenBank/DDBJ databases">
        <authorList>
            <person name="Kaushik A."/>
        </authorList>
    </citation>
    <scope>NUCLEOTIDE SEQUENCE</scope>
    <source>
        <strain evidence="12">Type strain: AG8-Rh-89/</strain>
    </source>
</reference>
<dbReference type="PRINTS" id="PR00385">
    <property type="entry name" value="P450"/>
</dbReference>
<evidence type="ECO:0000256" key="2">
    <source>
        <dbReference type="ARBA" id="ARBA00005179"/>
    </source>
</evidence>
<protein>
    <recommendedName>
        <fullName evidence="14">O-methylsterigmatocystin oxidoreductase</fullName>
    </recommendedName>
</protein>
<gene>
    <name evidence="12" type="ORF">RDB_LOCUS32052</name>
</gene>
<feature type="binding site" description="axial binding residue" evidence="9">
    <location>
        <position position="443"/>
    </location>
    <ligand>
        <name>heme</name>
        <dbReference type="ChEBI" id="CHEBI:30413"/>
    </ligand>
    <ligandPart>
        <name>Fe</name>
        <dbReference type="ChEBI" id="CHEBI:18248"/>
    </ligandPart>
</feature>
<keyword evidence="11" id="KW-0812">Transmembrane</keyword>
<dbReference type="InterPro" id="IPR002401">
    <property type="entry name" value="Cyt_P450_E_grp-I"/>
</dbReference>
<keyword evidence="11" id="KW-1133">Transmembrane helix</keyword>
<keyword evidence="8 10" id="KW-0503">Monooxygenase</keyword>
<dbReference type="PANTHER" id="PTHR46300:SF7">
    <property type="entry name" value="P450, PUTATIVE (EUROFUNG)-RELATED"/>
    <property type="match status" value="1"/>
</dbReference>
<evidence type="ECO:0008006" key="14">
    <source>
        <dbReference type="Google" id="ProtNLM"/>
    </source>
</evidence>
<evidence type="ECO:0000256" key="11">
    <source>
        <dbReference type="SAM" id="Phobius"/>
    </source>
</evidence>
<evidence type="ECO:0000313" key="12">
    <source>
        <dbReference type="EMBL" id="CAE6442861.1"/>
    </source>
</evidence>
<keyword evidence="11" id="KW-0472">Membrane</keyword>
<dbReference type="PANTHER" id="PTHR46300">
    <property type="entry name" value="P450, PUTATIVE (EUROFUNG)-RELATED-RELATED"/>
    <property type="match status" value="1"/>
</dbReference>
<keyword evidence="5 9" id="KW-0479">Metal-binding</keyword>
<organism evidence="12 13">
    <name type="scientific">Rhizoctonia solani</name>
    <dbReference type="NCBI Taxonomy" id="456999"/>
    <lineage>
        <taxon>Eukaryota</taxon>
        <taxon>Fungi</taxon>
        <taxon>Dikarya</taxon>
        <taxon>Basidiomycota</taxon>
        <taxon>Agaricomycotina</taxon>
        <taxon>Agaricomycetes</taxon>
        <taxon>Cantharellales</taxon>
        <taxon>Ceratobasidiaceae</taxon>
        <taxon>Rhizoctonia</taxon>
    </lineage>
</organism>
<evidence type="ECO:0000313" key="13">
    <source>
        <dbReference type="Proteomes" id="UP000663850"/>
    </source>
</evidence>
<dbReference type="GO" id="GO:0005506">
    <property type="term" value="F:iron ion binding"/>
    <property type="evidence" value="ECO:0007669"/>
    <property type="project" value="InterPro"/>
</dbReference>
<dbReference type="Pfam" id="PF00067">
    <property type="entry name" value="p450"/>
    <property type="match status" value="1"/>
</dbReference>
<keyword evidence="7 9" id="KW-0408">Iron</keyword>
<evidence type="ECO:0000256" key="7">
    <source>
        <dbReference type="ARBA" id="ARBA00023004"/>
    </source>
</evidence>
<comment type="pathway">
    <text evidence="2">Secondary metabolite biosynthesis.</text>
</comment>
<dbReference type="InterPro" id="IPR050364">
    <property type="entry name" value="Cytochrome_P450_fung"/>
</dbReference>
<name>A0A8H3GB95_9AGAM</name>